<dbReference type="InterPro" id="IPR035919">
    <property type="entry name" value="EAL_sf"/>
</dbReference>
<dbReference type="Proteomes" id="UP001157017">
    <property type="component" value="Unassembled WGS sequence"/>
</dbReference>
<protein>
    <recommendedName>
        <fullName evidence="5">EAL domain-containing protein</fullName>
    </recommendedName>
</protein>
<proteinExistence type="predicted"/>
<dbReference type="InterPro" id="IPR052155">
    <property type="entry name" value="Biofilm_reg_signaling"/>
</dbReference>
<evidence type="ECO:0000313" key="3">
    <source>
        <dbReference type="EMBL" id="GMA86832.1"/>
    </source>
</evidence>
<dbReference type="PANTHER" id="PTHR44757:SF2">
    <property type="entry name" value="BIOFILM ARCHITECTURE MAINTENANCE PROTEIN MBAA"/>
    <property type="match status" value="1"/>
</dbReference>
<dbReference type="CDD" id="cd01948">
    <property type="entry name" value="EAL"/>
    <property type="match status" value="1"/>
</dbReference>
<dbReference type="InterPro" id="IPR035965">
    <property type="entry name" value="PAS-like_dom_sf"/>
</dbReference>
<dbReference type="InterPro" id="IPR000014">
    <property type="entry name" value="PAS"/>
</dbReference>
<evidence type="ECO:0008006" key="5">
    <source>
        <dbReference type="Google" id="ProtNLM"/>
    </source>
</evidence>
<gene>
    <name evidence="3" type="ORF">GCM10025868_20820</name>
</gene>
<dbReference type="SMART" id="SM00091">
    <property type="entry name" value="PAS"/>
    <property type="match status" value="1"/>
</dbReference>
<dbReference type="PANTHER" id="PTHR44757">
    <property type="entry name" value="DIGUANYLATE CYCLASE DGCP"/>
    <property type="match status" value="1"/>
</dbReference>
<reference evidence="4" key="1">
    <citation type="journal article" date="2019" name="Int. J. Syst. Evol. Microbiol.">
        <title>The Global Catalogue of Microorganisms (GCM) 10K type strain sequencing project: providing services to taxonomists for standard genome sequencing and annotation.</title>
        <authorList>
            <consortium name="The Broad Institute Genomics Platform"/>
            <consortium name="The Broad Institute Genome Sequencing Center for Infectious Disease"/>
            <person name="Wu L."/>
            <person name="Ma J."/>
        </authorList>
    </citation>
    <scope>NUCLEOTIDE SEQUENCE [LARGE SCALE GENOMIC DNA]</scope>
    <source>
        <strain evidence="4">NBRC 108730</strain>
    </source>
</reference>
<dbReference type="Pfam" id="PF00563">
    <property type="entry name" value="EAL"/>
    <property type="match status" value="1"/>
</dbReference>
<dbReference type="PROSITE" id="PS50883">
    <property type="entry name" value="EAL"/>
    <property type="match status" value="1"/>
</dbReference>
<evidence type="ECO:0000259" key="2">
    <source>
        <dbReference type="PROSITE" id="PS50883"/>
    </source>
</evidence>
<sequence length="336" mass="36184">MLRRMPFDVLKIDRSFVSHVHDQARDTVIIRLVIDTAHSLGLHVCAEGVEGPEQAQQLLALGCDWAQGYWFGRPQREADLDRPAARLDPQVPPPVRIWGSNDEPGGHHRHHAPHHLRLAVVAGGARLLAVAGSSGGRWPTRSTPTTCTTCRTATTRRSGGRRPAGCCGCAAATASTAGSGSVAQAVKGPDGVATEIVSISRDVTRQIEVERRLAGTEARFEWAFEQAPIGMALSRFDGTIVQVNEAFARLLGTTPDELVGRSVADLTHPDDRAADERNLQRLLAGEPGSQRVEKRYLDVHGEPVHALVLAGRLDDDEGRPTMVTAHILPSVTPVAP</sequence>
<comment type="caution">
    <text evidence="3">The sequence shown here is derived from an EMBL/GenBank/DDBJ whole genome shotgun (WGS) entry which is preliminary data.</text>
</comment>
<evidence type="ECO:0000313" key="4">
    <source>
        <dbReference type="Proteomes" id="UP001157017"/>
    </source>
</evidence>
<feature type="domain" description="EAL" evidence="2">
    <location>
        <begin position="1"/>
        <end position="88"/>
    </location>
</feature>
<dbReference type="SUPFAM" id="SSF55785">
    <property type="entry name" value="PYP-like sensor domain (PAS domain)"/>
    <property type="match status" value="1"/>
</dbReference>
<dbReference type="Gene3D" id="3.30.450.20">
    <property type="entry name" value="PAS domain"/>
    <property type="match status" value="1"/>
</dbReference>
<dbReference type="CDD" id="cd00130">
    <property type="entry name" value="PAS"/>
    <property type="match status" value="1"/>
</dbReference>
<organism evidence="3 4">
    <name type="scientific">Angustibacter aerolatus</name>
    <dbReference type="NCBI Taxonomy" id="1162965"/>
    <lineage>
        <taxon>Bacteria</taxon>
        <taxon>Bacillati</taxon>
        <taxon>Actinomycetota</taxon>
        <taxon>Actinomycetes</taxon>
        <taxon>Kineosporiales</taxon>
        <taxon>Kineosporiaceae</taxon>
    </lineage>
</organism>
<dbReference type="SUPFAM" id="SSF141868">
    <property type="entry name" value="EAL domain-like"/>
    <property type="match status" value="1"/>
</dbReference>
<keyword evidence="4" id="KW-1185">Reference proteome</keyword>
<dbReference type="Gene3D" id="3.20.20.450">
    <property type="entry name" value="EAL domain"/>
    <property type="match status" value="1"/>
</dbReference>
<dbReference type="InterPro" id="IPR001633">
    <property type="entry name" value="EAL_dom"/>
</dbReference>
<evidence type="ECO:0000259" key="1">
    <source>
        <dbReference type="PROSITE" id="PS50112"/>
    </source>
</evidence>
<feature type="domain" description="PAS" evidence="1">
    <location>
        <begin position="216"/>
        <end position="286"/>
    </location>
</feature>
<accession>A0ABQ6JF49</accession>
<name>A0ABQ6JF49_9ACTN</name>
<dbReference type="NCBIfam" id="TIGR00229">
    <property type="entry name" value="sensory_box"/>
    <property type="match status" value="1"/>
</dbReference>
<dbReference type="EMBL" id="BSUZ01000001">
    <property type="protein sequence ID" value="GMA86832.1"/>
    <property type="molecule type" value="Genomic_DNA"/>
</dbReference>
<dbReference type="PROSITE" id="PS50112">
    <property type="entry name" value="PAS"/>
    <property type="match status" value="1"/>
</dbReference>
<dbReference type="Pfam" id="PF00989">
    <property type="entry name" value="PAS"/>
    <property type="match status" value="1"/>
</dbReference>
<dbReference type="InterPro" id="IPR013767">
    <property type="entry name" value="PAS_fold"/>
</dbReference>